<dbReference type="EMBL" id="DVGD01000189">
    <property type="protein sequence ID" value="HIR09917.1"/>
    <property type="molecule type" value="Genomic_DNA"/>
</dbReference>
<evidence type="ECO:0000256" key="15">
    <source>
        <dbReference type="ARBA" id="ARBA00049402"/>
    </source>
</evidence>
<keyword evidence="10 16" id="KW-0479">Metal-binding</keyword>
<dbReference type="GO" id="GO:0004422">
    <property type="term" value="F:hypoxanthine phosphoribosyltransferase activity"/>
    <property type="evidence" value="ECO:0007669"/>
    <property type="project" value="InterPro"/>
</dbReference>
<evidence type="ECO:0000256" key="3">
    <source>
        <dbReference type="ARBA" id="ARBA00004496"/>
    </source>
</evidence>
<keyword evidence="13 16" id="KW-0460">Magnesium</keyword>
<dbReference type="PANTHER" id="PTHR43340:SF1">
    <property type="entry name" value="HYPOXANTHINE PHOSPHORIBOSYLTRANSFERASE"/>
    <property type="match status" value="1"/>
</dbReference>
<evidence type="ECO:0000256" key="7">
    <source>
        <dbReference type="ARBA" id="ARBA00022490"/>
    </source>
</evidence>
<keyword evidence="12 16" id="KW-0547">Nucleotide-binding</keyword>
<dbReference type="Gene3D" id="3.40.50.2020">
    <property type="match status" value="1"/>
</dbReference>
<comment type="caution">
    <text evidence="18">The sequence shown here is derived from an EMBL/GenBank/DDBJ whole genome shotgun (WGS) entry which is preliminary data.</text>
</comment>
<dbReference type="PANTHER" id="PTHR43340">
    <property type="entry name" value="HYPOXANTHINE-GUANINE PHOSPHORIBOSYLTRANSFERASE"/>
    <property type="match status" value="1"/>
</dbReference>
<dbReference type="InterPro" id="IPR000836">
    <property type="entry name" value="PRTase_dom"/>
</dbReference>
<comment type="catalytic activity">
    <reaction evidence="15">
        <text>IMP + diphosphate = hypoxanthine + 5-phospho-alpha-D-ribose 1-diphosphate</text>
        <dbReference type="Rhea" id="RHEA:17973"/>
        <dbReference type="ChEBI" id="CHEBI:17368"/>
        <dbReference type="ChEBI" id="CHEBI:33019"/>
        <dbReference type="ChEBI" id="CHEBI:58017"/>
        <dbReference type="ChEBI" id="CHEBI:58053"/>
        <dbReference type="EC" id="2.4.2.8"/>
    </reaction>
    <physiologicalReaction direction="right-to-left" evidence="15">
        <dbReference type="Rhea" id="RHEA:17975"/>
    </physiologicalReaction>
</comment>
<protein>
    <recommendedName>
        <fullName evidence="16">Hypoxanthine phosphoribosyltransferase</fullName>
        <ecNumber evidence="16">2.4.2.8</ecNumber>
    </recommendedName>
</protein>
<keyword evidence="11 16" id="KW-0660">Purine salvage</keyword>
<dbReference type="GO" id="GO:0000166">
    <property type="term" value="F:nucleotide binding"/>
    <property type="evidence" value="ECO:0007669"/>
    <property type="project" value="UniProtKB-KW"/>
</dbReference>
<dbReference type="GO" id="GO:0000287">
    <property type="term" value="F:magnesium ion binding"/>
    <property type="evidence" value="ECO:0007669"/>
    <property type="project" value="TreeGrafter"/>
</dbReference>
<name>A0A9D1A8T5_9FIRM</name>
<dbReference type="GO" id="GO:0046100">
    <property type="term" value="P:hypoxanthine metabolic process"/>
    <property type="evidence" value="ECO:0007669"/>
    <property type="project" value="TreeGrafter"/>
</dbReference>
<dbReference type="InterPro" id="IPR050408">
    <property type="entry name" value="HGPRT"/>
</dbReference>
<reference evidence="18" key="2">
    <citation type="journal article" date="2021" name="PeerJ">
        <title>Extensive microbial diversity within the chicken gut microbiome revealed by metagenomics and culture.</title>
        <authorList>
            <person name="Gilroy R."/>
            <person name="Ravi A."/>
            <person name="Getino M."/>
            <person name="Pursley I."/>
            <person name="Horton D.L."/>
            <person name="Alikhan N.F."/>
            <person name="Baker D."/>
            <person name="Gharbi K."/>
            <person name="Hall N."/>
            <person name="Watson M."/>
            <person name="Adriaenssens E.M."/>
            <person name="Foster-Nyarko E."/>
            <person name="Jarju S."/>
            <person name="Secka A."/>
            <person name="Antonio M."/>
            <person name="Oren A."/>
            <person name="Chaudhuri R.R."/>
            <person name="La Ragione R."/>
            <person name="Hildebrand F."/>
            <person name="Pallen M.J."/>
        </authorList>
    </citation>
    <scope>NUCLEOTIDE SEQUENCE</scope>
    <source>
        <strain evidence="18">ChiHjej9B8-7071</strain>
    </source>
</reference>
<dbReference type="Proteomes" id="UP000824258">
    <property type="component" value="Unassembled WGS sequence"/>
</dbReference>
<dbReference type="GO" id="GO:0032263">
    <property type="term" value="P:GMP salvage"/>
    <property type="evidence" value="ECO:0007669"/>
    <property type="project" value="TreeGrafter"/>
</dbReference>
<dbReference type="GO" id="GO:0006166">
    <property type="term" value="P:purine ribonucleoside salvage"/>
    <property type="evidence" value="ECO:0007669"/>
    <property type="project" value="UniProtKB-KW"/>
</dbReference>
<evidence type="ECO:0000256" key="16">
    <source>
        <dbReference type="RuleBase" id="RU364099"/>
    </source>
</evidence>
<dbReference type="SUPFAM" id="SSF53271">
    <property type="entry name" value="PRTase-like"/>
    <property type="match status" value="1"/>
</dbReference>
<keyword evidence="7 16" id="KW-0963">Cytoplasm</keyword>
<comment type="pathway">
    <text evidence="4 16">Purine metabolism; IMP biosynthesis via salvage pathway; IMP from hypoxanthine: step 1/1.</text>
</comment>
<dbReference type="EC" id="2.4.2.8" evidence="16"/>
<sequence>MRITTKENDIASILYSEKQIAAMVETLGEKITEDYQGTRPVMVCVLKGASLFFTDLCREIDLNIDMDFISVSSYGTSSKSSGVVKLNKDVDVDITGRDVIIVDDIIDSGLTLKHLKNLFSTRGPKSVKTIALLDKKVRHDPDLTPDYVGFQCPDYFVVGYGLDYANNYRNLPYIGILRDEVFR</sequence>
<dbReference type="GO" id="GO:0005829">
    <property type="term" value="C:cytosol"/>
    <property type="evidence" value="ECO:0007669"/>
    <property type="project" value="TreeGrafter"/>
</dbReference>
<evidence type="ECO:0000256" key="10">
    <source>
        <dbReference type="ARBA" id="ARBA00022723"/>
    </source>
</evidence>
<evidence type="ECO:0000256" key="14">
    <source>
        <dbReference type="ARBA" id="ARBA00048811"/>
    </source>
</evidence>
<gene>
    <name evidence="18" type="primary">hpt</name>
    <name evidence="18" type="ORF">IAA70_05905</name>
</gene>
<comment type="similarity">
    <text evidence="6 16">Belongs to the purine/pyrimidine phosphoribosyltransferase family.</text>
</comment>
<dbReference type="Pfam" id="PF00156">
    <property type="entry name" value="Pribosyltran"/>
    <property type="match status" value="1"/>
</dbReference>
<evidence type="ECO:0000256" key="1">
    <source>
        <dbReference type="ARBA" id="ARBA00001946"/>
    </source>
</evidence>
<evidence type="ECO:0000256" key="4">
    <source>
        <dbReference type="ARBA" id="ARBA00004669"/>
    </source>
</evidence>
<dbReference type="NCBIfam" id="TIGR01203">
    <property type="entry name" value="HGPRTase"/>
    <property type="match status" value="1"/>
</dbReference>
<evidence type="ECO:0000313" key="18">
    <source>
        <dbReference type="EMBL" id="HIR09917.1"/>
    </source>
</evidence>
<dbReference type="AlphaFoldDB" id="A0A9D1A8T5"/>
<evidence type="ECO:0000313" key="19">
    <source>
        <dbReference type="Proteomes" id="UP000824258"/>
    </source>
</evidence>
<accession>A0A9D1A8T5</accession>
<dbReference type="InterPro" id="IPR005904">
    <property type="entry name" value="Hxn_phspho_trans"/>
</dbReference>
<organism evidence="18 19">
    <name type="scientific">Candidatus Avoscillospira stercoripullorum</name>
    <dbReference type="NCBI Taxonomy" id="2840709"/>
    <lineage>
        <taxon>Bacteria</taxon>
        <taxon>Bacillati</taxon>
        <taxon>Bacillota</taxon>
        <taxon>Clostridia</taxon>
        <taxon>Eubacteriales</taxon>
        <taxon>Oscillospiraceae</taxon>
        <taxon>Oscillospiraceae incertae sedis</taxon>
        <taxon>Candidatus Avoscillospira</taxon>
    </lineage>
</organism>
<dbReference type="FunFam" id="3.40.50.2020:FF:000006">
    <property type="entry name" value="Hypoxanthine phosphoribosyltransferase"/>
    <property type="match status" value="1"/>
</dbReference>
<comment type="cofactor">
    <cofactor evidence="1 16">
        <name>Mg(2+)</name>
        <dbReference type="ChEBI" id="CHEBI:18420"/>
    </cofactor>
</comment>
<dbReference type="GO" id="GO:0032264">
    <property type="term" value="P:IMP salvage"/>
    <property type="evidence" value="ECO:0007669"/>
    <property type="project" value="TreeGrafter"/>
</dbReference>
<evidence type="ECO:0000256" key="8">
    <source>
        <dbReference type="ARBA" id="ARBA00022676"/>
    </source>
</evidence>
<dbReference type="GO" id="GO:0006178">
    <property type="term" value="P:guanine salvage"/>
    <property type="evidence" value="ECO:0007669"/>
    <property type="project" value="TreeGrafter"/>
</dbReference>
<dbReference type="InterPro" id="IPR029057">
    <property type="entry name" value="PRTase-like"/>
</dbReference>
<comment type="subcellular location">
    <subcellularLocation>
        <location evidence="3 16">Cytoplasm</location>
    </subcellularLocation>
</comment>
<comment type="function">
    <text evidence="2">Purine salvage pathway enzyme that catalyzes the transfer of the ribosyl-5-phosphate group from 5-phospho-alpha-D-ribose 1-diphosphate (PRPP) to the N9 position of the 6-oxopurines hypoxanthine and guanine to form the corresponding ribonucleotides IMP (inosine 5'-monophosphate) and GMP (guanosine 5'-monophosphate), with the release of PPi.</text>
</comment>
<reference evidence="18" key="1">
    <citation type="submission" date="2020-10" db="EMBL/GenBank/DDBJ databases">
        <authorList>
            <person name="Gilroy R."/>
        </authorList>
    </citation>
    <scope>NUCLEOTIDE SEQUENCE</scope>
    <source>
        <strain evidence="18">ChiHjej9B8-7071</strain>
    </source>
</reference>
<proteinExistence type="inferred from homology"/>
<dbReference type="CDD" id="cd06223">
    <property type="entry name" value="PRTases_typeI"/>
    <property type="match status" value="1"/>
</dbReference>
<dbReference type="GO" id="GO:0052657">
    <property type="term" value="F:guanine phosphoribosyltransferase activity"/>
    <property type="evidence" value="ECO:0007669"/>
    <property type="project" value="UniProtKB-ARBA"/>
</dbReference>
<evidence type="ECO:0000256" key="9">
    <source>
        <dbReference type="ARBA" id="ARBA00022679"/>
    </source>
</evidence>
<evidence type="ECO:0000256" key="5">
    <source>
        <dbReference type="ARBA" id="ARBA00004676"/>
    </source>
</evidence>
<comment type="catalytic activity">
    <reaction evidence="14">
        <text>GMP + diphosphate = guanine + 5-phospho-alpha-D-ribose 1-diphosphate</text>
        <dbReference type="Rhea" id="RHEA:25424"/>
        <dbReference type="ChEBI" id="CHEBI:16235"/>
        <dbReference type="ChEBI" id="CHEBI:33019"/>
        <dbReference type="ChEBI" id="CHEBI:58017"/>
        <dbReference type="ChEBI" id="CHEBI:58115"/>
        <dbReference type="EC" id="2.4.2.8"/>
    </reaction>
    <physiologicalReaction direction="right-to-left" evidence="14">
        <dbReference type="Rhea" id="RHEA:25426"/>
    </physiologicalReaction>
</comment>
<keyword evidence="8 16" id="KW-0328">Glycosyltransferase</keyword>
<keyword evidence="9 16" id="KW-0808">Transferase</keyword>
<evidence type="ECO:0000256" key="2">
    <source>
        <dbReference type="ARBA" id="ARBA00002049"/>
    </source>
</evidence>
<evidence type="ECO:0000259" key="17">
    <source>
        <dbReference type="Pfam" id="PF00156"/>
    </source>
</evidence>
<comment type="pathway">
    <text evidence="5">Purine metabolism; GMP biosynthesis via salvage pathway; GMP from guanine: step 1/1.</text>
</comment>
<evidence type="ECO:0000256" key="6">
    <source>
        <dbReference type="ARBA" id="ARBA00008391"/>
    </source>
</evidence>
<evidence type="ECO:0000256" key="13">
    <source>
        <dbReference type="ARBA" id="ARBA00022842"/>
    </source>
</evidence>
<evidence type="ECO:0000256" key="11">
    <source>
        <dbReference type="ARBA" id="ARBA00022726"/>
    </source>
</evidence>
<feature type="domain" description="Phosphoribosyltransferase" evidence="17">
    <location>
        <begin position="14"/>
        <end position="164"/>
    </location>
</feature>
<evidence type="ECO:0000256" key="12">
    <source>
        <dbReference type="ARBA" id="ARBA00022741"/>
    </source>
</evidence>